<dbReference type="GeneID" id="73322439"/>
<dbReference type="GO" id="GO:0046872">
    <property type="term" value="F:metal ion binding"/>
    <property type="evidence" value="ECO:0007669"/>
    <property type="project" value="InterPro"/>
</dbReference>
<dbReference type="Proteomes" id="UP001055115">
    <property type="component" value="Unassembled WGS sequence"/>
</dbReference>
<protein>
    <submittedName>
        <fullName evidence="3">Agmatinase 1</fullName>
    </submittedName>
</protein>
<reference evidence="3 4" key="1">
    <citation type="submission" date="2022-03" db="EMBL/GenBank/DDBJ databases">
        <title>Genome data of Colletotrichum spp.</title>
        <authorList>
            <person name="Utami Y.D."/>
            <person name="Hiruma K."/>
        </authorList>
    </citation>
    <scope>NUCLEOTIDE SEQUENCE [LARGE SCALE GENOMIC DNA]</scope>
    <source>
        <strain evidence="3 4">MAFF 239500</strain>
    </source>
</reference>
<keyword evidence="2" id="KW-0732">Signal</keyword>
<gene>
    <name evidence="3" type="ORF">ColSpa_01637</name>
</gene>
<evidence type="ECO:0000256" key="2">
    <source>
        <dbReference type="SAM" id="SignalP"/>
    </source>
</evidence>
<comment type="caution">
    <text evidence="3">The sequence shown here is derived from an EMBL/GenBank/DDBJ whole genome shotgun (WGS) entry which is preliminary data.</text>
</comment>
<dbReference type="RefSeq" id="XP_049123806.1">
    <property type="nucleotide sequence ID" value="XM_049267849.1"/>
</dbReference>
<feature type="chain" id="PRO_5041254013" evidence="2">
    <location>
        <begin position="17"/>
        <end position="180"/>
    </location>
</feature>
<sequence>MHSLATILLFVQGGIAWKLPHSALGNFEAPHGNQIPVSLIDDDETNPFGASSFAGLRTFANLPFIDCFSDQSTKDHKYDIAVFGAPHDTVSTVVLTPRTTTGRPGARFGPPAIRTGSQRKSLGQWSVYTGMPLLGNEHVASLPPNSYQNRSRPIAKLGNCGRLRGCQTHVAGQYSVFEET</sequence>
<dbReference type="EMBL" id="BQXU01000003">
    <property type="protein sequence ID" value="GKT41456.1"/>
    <property type="molecule type" value="Genomic_DNA"/>
</dbReference>
<dbReference type="InterPro" id="IPR006035">
    <property type="entry name" value="Ureohydrolase"/>
</dbReference>
<dbReference type="Gene3D" id="3.40.800.10">
    <property type="entry name" value="Ureohydrolase domain"/>
    <property type="match status" value="1"/>
</dbReference>
<dbReference type="SUPFAM" id="SSF52768">
    <property type="entry name" value="Arginase/deacetylase"/>
    <property type="match status" value="1"/>
</dbReference>
<organism evidence="3 4">
    <name type="scientific">Colletotrichum spaethianum</name>
    <dbReference type="NCBI Taxonomy" id="700344"/>
    <lineage>
        <taxon>Eukaryota</taxon>
        <taxon>Fungi</taxon>
        <taxon>Dikarya</taxon>
        <taxon>Ascomycota</taxon>
        <taxon>Pezizomycotina</taxon>
        <taxon>Sordariomycetes</taxon>
        <taxon>Hypocreomycetidae</taxon>
        <taxon>Glomerellales</taxon>
        <taxon>Glomerellaceae</taxon>
        <taxon>Colletotrichum</taxon>
        <taxon>Colletotrichum spaethianum species complex</taxon>
    </lineage>
</organism>
<dbReference type="Pfam" id="PF00491">
    <property type="entry name" value="Arginase"/>
    <property type="match status" value="1"/>
</dbReference>
<evidence type="ECO:0000313" key="3">
    <source>
        <dbReference type="EMBL" id="GKT41456.1"/>
    </source>
</evidence>
<evidence type="ECO:0000313" key="4">
    <source>
        <dbReference type="Proteomes" id="UP001055115"/>
    </source>
</evidence>
<keyword evidence="4" id="KW-1185">Reference proteome</keyword>
<name>A0AA37L3S6_9PEZI</name>
<feature type="compositionally biased region" description="Low complexity" evidence="1">
    <location>
        <begin position="97"/>
        <end position="110"/>
    </location>
</feature>
<dbReference type="InterPro" id="IPR023696">
    <property type="entry name" value="Ureohydrolase_dom_sf"/>
</dbReference>
<dbReference type="AlphaFoldDB" id="A0AA37L3S6"/>
<proteinExistence type="predicted"/>
<feature type="signal peptide" evidence="2">
    <location>
        <begin position="1"/>
        <end position="16"/>
    </location>
</feature>
<evidence type="ECO:0000256" key="1">
    <source>
        <dbReference type="SAM" id="MobiDB-lite"/>
    </source>
</evidence>
<accession>A0AA37L3S6</accession>
<feature type="region of interest" description="Disordered" evidence="1">
    <location>
        <begin position="97"/>
        <end position="119"/>
    </location>
</feature>